<dbReference type="Proteomes" id="UP001381693">
    <property type="component" value="Unassembled WGS sequence"/>
</dbReference>
<evidence type="ECO:0000256" key="9">
    <source>
        <dbReference type="RuleBase" id="RU364020"/>
    </source>
</evidence>
<evidence type="ECO:0000313" key="11">
    <source>
        <dbReference type="Proteomes" id="UP001381693"/>
    </source>
</evidence>
<keyword evidence="9" id="KW-0735">Signal-anchor</keyword>
<evidence type="ECO:0000256" key="1">
    <source>
        <dbReference type="ARBA" id="ARBA00004323"/>
    </source>
</evidence>
<dbReference type="AlphaFoldDB" id="A0AAN8X5N9"/>
<dbReference type="PANTHER" id="PTHR12137:SF54">
    <property type="entry name" value="CARBOHYDRATE SULFOTRANSFERASE"/>
    <property type="match status" value="1"/>
</dbReference>
<dbReference type="InterPro" id="IPR005331">
    <property type="entry name" value="Sulfotransferase"/>
</dbReference>
<dbReference type="EMBL" id="JAXCGZ010007863">
    <property type="protein sequence ID" value="KAK7078376.1"/>
    <property type="molecule type" value="Genomic_DNA"/>
</dbReference>
<evidence type="ECO:0000256" key="4">
    <source>
        <dbReference type="ARBA" id="ARBA00022692"/>
    </source>
</evidence>
<protein>
    <recommendedName>
        <fullName evidence="9">Carbohydrate sulfotransferase</fullName>
        <ecNumber evidence="9">2.8.2.-</ecNumber>
    </recommendedName>
</protein>
<keyword evidence="8 9" id="KW-0325">Glycoprotein</keyword>
<keyword evidence="5" id="KW-1133">Transmembrane helix</keyword>
<evidence type="ECO:0000256" key="3">
    <source>
        <dbReference type="ARBA" id="ARBA00022679"/>
    </source>
</evidence>
<dbReference type="Pfam" id="PF03567">
    <property type="entry name" value="Sulfotransfer_2"/>
    <property type="match status" value="1"/>
</dbReference>
<dbReference type="EC" id="2.8.2.-" evidence="9"/>
<reference evidence="10 11" key="1">
    <citation type="submission" date="2023-11" db="EMBL/GenBank/DDBJ databases">
        <title>Halocaridina rubra genome assembly.</title>
        <authorList>
            <person name="Smith C."/>
        </authorList>
    </citation>
    <scope>NUCLEOTIDE SEQUENCE [LARGE SCALE GENOMIC DNA]</scope>
    <source>
        <strain evidence="10">EP-1</strain>
        <tissue evidence="10">Whole</tissue>
    </source>
</reference>
<comment type="caution">
    <text evidence="10">The sequence shown here is derived from an EMBL/GenBank/DDBJ whole genome shotgun (WGS) entry which is preliminary data.</text>
</comment>
<dbReference type="GO" id="GO:0000139">
    <property type="term" value="C:Golgi membrane"/>
    <property type="evidence" value="ECO:0007669"/>
    <property type="project" value="UniProtKB-SubCell"/>
</dbReference>
<dbReference type="PANTHER" id="PTHR12137">
    <property type="entry name" value="CARBOHYDRATE SULFOTRANSFERASE"/>
    <property type="match status" value="1"/>
</dbReference>
<evidence type="ECO:0000256" key="7">
    <source>
        <dbReference type="ARBA" id="ARBA00023136"/>
    </source>
</evidence>
<accession>A0AAN8X5N9</accession>
<keyword evidence="11" id="KW-1185">Reference proteome</keyword>
<evidence type="ECO:0000256" key="8">
    <source>
        <dbReference type="ARBA" id="ARBA00023180"/>
    </source>
</evidence>
<evidence type="ECO:0000256" key="6">
    <source>
        <dbReference type="ARBA" id="ARBA00023034"/>
    </source>
</evidence>
<dbReference type="GO" id="GO:0016051">
    <property type="term" value="P:carbohydrate biosynthetic process"/>
    <property type="evidence" value="ECO:0007669"/>
    <property type="project" value="InterPro"/>
</dbReference>
<sequence length="222" mass="26380">MKSILKQRLKLHNKDRIFLVKKKPRDRVHDNPYILTLDNSIFNYDRWNMLSTYKKFLFVRNPLERVISTYRDKLEFLTGEEKFDFRPYFKKIVQDKFGDILGIDSTTGAVSFPDLVRFIISQDVDERIVLDPHWLSIHELCNPCAIRYDFIGKFEHLKEDVKAALTWLEVDQEVSSLPPPVRSVNTSRVASQYLEQLPRSMRLSLLNKYLMDYLTFDYEFGT</sequence>
<evidence type="ECO:0000256" key="2">
    <source>
        <dbReference type="ARBA" id="ARBA00006339"/>
    </source>
</evidence>
<keyword evidence="7" id="KW-0472">Membrane</keyword>
<keyword evidence="9" id="KW-0119">Carbohydrate metabolism</keyword>
<organism evidence="10 11">
    <name type="scientific">Halocaridina rubra</name>
    <name type="common">Hawaiian red shrimp</name>
    <dbReference type="NCBI Taxonomy" id="373956"/>
    <lineage>
        <taxon>Eukaryota</taxon>
        <taxon>Metazoa</taxon>
        <taxon>Ecdysozoa</taxon>
        <taxon>Arthropoda</taxon>
        <taxon>Crustacea</taxon>
        <taxon>Multicrustacea</taxon>
        <taxon>Malacostraca</taxon>
        <taxon>Eumalacostraca</taxon>
        <taxon>Eucarida</taxon>
        <taxon>Decapoda</taxon>
        <taxon>Pleocyemata</taxon>
        <taxon>Caridea</taxon>
        <taxon>Atyoidea</taxon>
        <taxon>Atyidae</taxon>
        <taxon>Halocaridina</taxon>
    </lineage>
</organism>
<keyword evidence="3 9" id="KW-0808">Transferase</keyword>
<evidence type="ECO:0000256" key="5">
    <source>
        <dbReference type="ARBA" id="ARBA00022989"/>
    </source>
</evidence>
<dbReference type="InterPro" id="IPR018011">
    <property type="entry name" value="Carb_sulfotrans_8-10"/>
</dbReference>
<gene>
    <name evidence="10" type="ORF">SK128_019850</name>
</gene>
<name>A0AAN8X5N9_HALRR</name>
<keyword evidence="4" id="KW-0812">Transmembrane</keyword>
<proteinExistence type="inferred from homology"/>
<evidence type="ECO:0000313" key="10">
    <source>
        <dbReference type="EMBL" id="KAK7078376.1"/>
    </source>
</evidence>
<comment type="similarity">
    <text evidence="2 9">Belongs to the sulfotransferase 2 family.</text>
</comment>
<dbReference type="GO" id="GO:0008146">
    <property type="term" value="F:sulfotransferase activity"/>
    <property type="evidence" value="ECO:0007669"/>
    <property type="project" value="InterPro"/>
</dbReference>
<comment type="subcellular location">
    <subcellularLocation>
        <location evidence="1 9">Golgi apparatus membrane</location>
        <topology evidence="1 9">Single-pass type II membrane protein</topology>
    </subcellularLocation>
</comment>
<keyword evidence="6 9" id="KW-0333">Golgi apparatus</keyword>